<accession>A0A0A9G1B1</accession>
<reference evidence="1" key="1">
    <citation type="submission" date="2014-09" db="EMBL/GenBank/DDBJ databases">
        <authorList>
            <person name="Magalhaes I.L.F."/>
            <person name="Oliveira U."/>
            <person name="Santos F.R."/>
            <person name="Vidigal T.H.D.A."/>
            <person name="Brescovit A.D."/>
            <person name="Santos A.J."/>
        </authorList>
    </citation>
    <scope>NUCLEOTIDE SEQUENCE</scope>
    <source>
        <tissue evidence="1">Shoot tissue taken approximately 20 cm above the soil surface</tissue>
    </source>
</reference>
<name>A0A0A9G1B1_ARUDO</name>
<dbReference type="AlphaFoldDB" id="A0A0A9G1B1"/>
<reference evidence="1" key="2">
    <citation type="journal article" date="2015" name="Data Brief">
        <title>Shoot transcriptome of the giant reed, Arundo donax.</title>
        <authorList>
            <person name="Barrero R.A."/>
            <person name="Guerrero F.D."/>
            <person name="Moolhuijzen P."/>
            <person name="Goolsby J.A."/>
            <person name="Tidwell J."/>
            <person name="Bellgard S.E."/>
            <person name="Bellgard M.I."/>
        </authorList>
    </citation>
    <scope>NUCLEOTIDE SEQUENCE</scope>
    <source>
        <tissue evidence="1">Shoot tissue taken approximately 20 cm above the soil surface</tissue>
    </source>
</reference>
<organism evidence="1">
    <name type="scientific">Arundo donax</name>
    <name type="common">Giant reed</name>
    <name type="synonym">Donax arundinaceus</name>
    <dbReference type="NCBI Taxonomy" id="35708"/>
    <lineage>
        <taxon>Eukaryota</taxon>
        <taxon>Viridiplantae</taxon>
        <taxon>Streptophyta</taxon>
        <taxon>Embryophyta</taxon>
        <taxon>Tracheophyta</taxon>
        <taxon>Spermatophyta</taxon>
        <taxon>Magnoliopsida</taxon>
        <taxon>Liliopsida</taxon>
        <taxon>Poales</taxon>
        <taxon>Poaceae</taxon>
        <taxon>PACMAD clade</taxon>
        <taxon>Arundinoideae</taxon>
        <taxon>Arundineae</taxon>
        <taxon>Arundo</taxon>
    </lineage>
</organism>
<sequence length="30" mass="3530">MSGDYHLNYWLNKSTTSSSRFLSFSFQLVI</sequence>
<proteinExistence type="predicted"/>
<evidence type="ECO:0000313" key="1">
    <source>
        <dbReference type="EMBL" id="JAE17254.1"/>
    </source>
</evidence>
<protein>
    <submittedName>
        <fullName evidence="1">Uncharacterized protein</fullName>
    </submittedName>
</protein>
<dbReference type="EMBL" id="GBRH01180642">
    <property type="protein sequence ID" value="JAE17254.1"/>
    <property type="molecule type" value="Transcribed_RNA"/>
</dbReference>